<evidence type="ECO:0000313" key="2">
    <source>
        <dbReference type="Proteomes" id="UP000314294"/>
    </source>
</evidence>
<accession>A0A4Z2GCQ7</accession>
<sequence length="60" mass="6737">MNMLDTYRSIPVSSMFAPIFPEVSATSLETKLLNSSLSRMKSEELLLPCQQIHDQALCYG</sequence>
<comment type="caution">
    <text evidence="1">The sequence shown here is derived from an EMBL/GenBank/DDBJ whole genome shotgun (WGS) entry which is preliminary data.</text>
</comment>
<protein>
    <submittedName>
        <fullName evidence="1">Uncharacterized protein</fullName>
    </submittedName>
</protein>
<dbReference type="EMBL" id="SRLO01000608">
    <property type="protein sequence ID" value="TNN50703.1"/>
    <property type="molecule type" value="Genomic_DNA"/>
</dbReference>
<dbReference type="Proteomes" id="UP000314294">
    <property type="component" value="Unassembled WGS sequence"/>
</dbReference>
<evidence type="ECO:0000313" key="1">
    <source>
        <dbReference type="EMBL" id="TNN50703.1"/>
    </source>
</evidence>
<organism evidence="1 2">
    <name type="scientific">Liparis tanakae</name>
    <name type="common">Tanaka's snailfish</name>
    <dbReference type="NCBI Taxonomy" id="230148"/>
    <lineage>
        <taxon>Eukaryota</taxon>
        <taxon>Metazoa</taxon>
        <taxon>Chordata</taxon>
        <taxon>Craniata</taxon>
        <taxon>Vertebrata</taxon>
        <taxon>Euteleostomi</taxon>
        <taxon>Actinopterygii</taxon>
        <taxon>Neopterygii</taxon>
        <taxon>Teleostei</taxon>
        <taxon>Neoteleostei</taxon>
        <taxon>Acanthomorphata</taxon>
        <taxon>Eupercaria</taxon>
        <taxon>Perciformes</taxon>
        <taxon>Cottioidei</taxon>
        <taxon>Cottales</taxon>
        <taxon>Liparidae</taxon>
        <taxon>Liparis</taxon>
    </lineage>
</organism>
<name>A0A4Z2GCQ7_9TELE</name>
<reference evidence="1 2" key="1">
    <citation type="submission" date="2019-03" db="EMBL/GenBank/DDBJ databases">
        <title>First draft genome of Liparis tanakae, snailfish: a comprehensive survey of snailfish specific genes.</title>
        <authorList>
            <person name="Kim W."/>
            <person name="Song I."/>
            <person name="Jeong J.-H."/>
            <person name="Kim D."/>
            <person name="Kim S."/>
            <person name="Ryu S."/>
            <person name="Song J.Y."/>
            <person name="Lee S.K."/>
        </authorList>
    </citation>
    <scope>NUCLEOTIDE SEQUENCE [LARGE SCALE GENOMIC DNA]</scope>
    <source>
        <tissue evidence="1">Muscle</tissue>
    </source>
</reference>
<keyword evidence="2" id="KW-1185">Reference proteome</keyword>
<dbReference type="AlphaFoldDB" id="A0A4Z2GCQ7"/>
<proteinExistence type="predicted"/>
<gene>
    <name evidence="1" type="ORF">EYF80_039092</name>
</gene>